<dbReference type="SUPFAM" id="SSF88946">
    <property type="entry name" value="Sigma2 domain of RNA polymerase sigma factors"/>
    <property type="match status" value="1"/>
</dbReference>
<dbReference type="InterPro" id="IPR007627">
    <property type="entry name" value="RNA_pol_sigma70_r2"/>
</dbReference>
<evidence type="ECO:0000256" key="1">
    <source>
        <dbReference type="ARBA" id="ARBA00010641"/>
    </source>
</evidence>
<comment type="similarity">
    <text evidence="1">Belongs to the sigma-70 factor family. ECF subfamily.</text>
</comment>
<evidence type="ECO:0000259" key="6">
    <source>
        <dbReference type="Pfam" id="PF08281"/>
    </source>
</evidence>
<dbReference type="Pfam" id="PF04542">
    <property type="entry name" value="Sigma70_r2"/>
    <property type="match status" value="1"/>
</dbReference>
<keyword evidence="3" id="KW-0731">Sigma factor</keyword>
<sequence length="202" mass="23535">MVYGQTEEKELIELAKEGSHAAFEELIERNHKKIFKSVYVFSKSCQDTEDVLQQTWIKAWKNMGRFKEKSSFSTWLYRIAKNNFFDLMRKYKSRKVVFSDDLEVIEGISMKDGLLSNDTISNPSESLEDKEATRKIRSLIDSLPKDHKEVITLLIDKDMSYKGIAEKVKIPIGTVMSRIFYAKKQLRKKVKNLSSYDAKTKD</sequence>
<evidence type="ECO:0000256" key="3">
    <source>
        <dbReference type="ARBA" id="ARBA00023082"/>
    </source>
</evidence>
<protein>
    <recommendedName>
        <fullName evidence="8">HTH luxR-type domain-containing protein</fullName>
    </recommendedName>
</protein>
<dbReference type="NCBIfam" id="TIGR02937">
    <property type="entry name" value="sigma70-ECF"/>
    <property type="match status" value="1"/>
</dbReference>
<reference evidence="7" key="1">
    <citation type="submission" date="2018-05" db="EMBL/GenBank/DDBJ databases">
        <authorList>
            <person name="Lanie J.A."/>
            <person name="Ng W.-L."/>
            <person name="Kazmierczak K.M."/>
            <person name="Andrzejewski T.M."/>
            <person name="Davidsen T.M."/>
            <person name="Wayne K.J."/>
            <person name="Tettelin H."/>
            <person name="Glass J.I."/>
            <person name="Rusch D."/>
            <person name="Podicherti R."/>
            <person name="Tsui H.-C.T."/>
            <person name="Winkler M.E."/>
        </authorList>
    </citation>
    <scope>NUCLEOTIDE SEQUENCE</scope>
</reference>
<dbReference type="InterPro" id="IPR014284">
    <property type="entry name" value="RNA_pol_sigma-70_dom"/>
</dbReference>
<feature type="domain" description="RNA polymerase sigma-70 region 2" evidence="5">
    <location>
        <begin position="26"/>
        <end position="92"/>
    </location>
</feature>
<proteinExistence type="inferred from homology"/>
<feature type="domain" description="RNA polymerase sigma factor 70 region 4 type 2" evidence="6">
    <location>
        <begin position="134"/>
        <end position="186"/>
    </location>
</feature>
<dbReference type="GO" id="GO:0003677">
    <property type="term" value="F:DNA binding"/>
    <property type="evidence" value="ECO:0007669"/>
    <property type="project" value="InterPro"/>
</dbReference>
<dbReference type="InterPro" id="IPR039425">
    <property type="entry name" value="RNA_pol_sigma-70-like"/>
</dbReference>
<evidence type="ECO:0000256" key="2">
    <source>
        <dbReference type="ARBA" id="ARBA00023015"/>
    </source>
</evidence>
<dbReference type="EMBL" id="UINC01022201">
    <property type="protein sequence ID" value="SVA91332.1"/>
    <property type="molecule type" value="Genomic_DNA"/>
</dbReference>
<dbReference type="SUPFAM" id="SSF88659">
    <property type="entry name" value="Sigma3 and sigma4 domains of RNA polymerase sigma factors"/>
    <property type="match status" value="1"/>
</dbReference>
<evidence type="ECO:0000256" key="4">
    <source>
        <dbReference type="ARBA" id="ARBA00023163"/>
    </source>
</evidence>
<accession>A0A381ZR40</accession>
<evidence type="ECO:0000313" key="7">
    <source>
        <dbReference type="EMBL" id="SVA91332.1"/>
    </source>
</evidence>
<dbReference type="Gene3D" id="1.10.1740.10">
    <property type="match status" value="1"/>
</dbReference>
<keyword evidence="2" id="KW-0805">Transcription regulation</keyword>
<dbReference type="PANTHER" id="PTHR43133">
    <property type="entry name" value="RNA POLYMERASE ECF-TYPE SIGMA FACTO"/>
    <property type="match status" value="1"/>
</dbReference>
<dbReference type="InterPro" id="IPR013324">
    <property type="entry name" value="RNA_pol_sigma_r3/r4-like"/>
</dbReference>
<dbReference type="Pfam" id="PF08281">
    <property type="entry name" value="Sigma70_r4_2"/>
    <property type="match status" value="1"/>
</dbReference>
<dbReference type="AlphaFoldDB" id="A0A381ZR40"/>
<keyword evidence="4" id="KW-0804">Transcription</keyword>
<dbReference type="GO" id="GO:0006352">
    <property type="term" value="P:DNA-templated transcription initiation"/>
    <property type="evidence" value="ECO:0007669"/>
    <property type="project" value="InterPro"/>
</dbReference>
<dbReference type="CDD" id="cd06171">
    <property type="entry name" value="Sigma70_r4"/>
    <property type="match status" value="1"/>
</dbReference>
<dbReference type="PANTHER" id="PTHR43133:SF51">
    <property type="entry name" value="RNA POLYMERASE SIGMA FACTOR"/>
    <property type="match status" value="1"/>
</dbReference>
<name>A0A381ZR40_9ZZZZ</name>
<dbReference type="InterPro" id="IPR036388">
    <property type="entry name" value="WH-like_DNA-bd_sf"/>
</dbReference>
<dbReference type="InterPro" id="IPR013249">
    <property type="entry name" value="RNA_pol_sigma70_r4_t2"/>
</dbReference>
<dbReference type="Gene3D" id="1.10.10.10">
    <property type="entry name" value="Winged helix-like DNA-binding domain superfamily/Winged helix DNA-binding domain"/>
    <property type="match status" value="1"/>
</dbReference>
<dbReference type="GO" id="GO:0016987">
    <property type="term" value="F:sigma factor activity"/>
    <property type="evidence" value="ECO:0007669"/>
    <property type="project" value="UniProtKB-KW"/>
</dbReference>
<organism evidence="7">
    <name type="scientific">marine metagenome</name>
    <dbReference type="NCBI Taxonomy" id="408172"/>
    <lineage>
        <taxon>unclassified sequences</taxon>
        <taxon>metagenomes</taxon>
        <taxon>ecological metagenomes</taxon>
    </lineage>
</organism>
<gene>
    <name evidence="7" type="ORF">METZ01_LOCUS144186</name>
</gene>
<evidence type="ECO:0008006" key="8">
    <source>
        <dbReference type="Google" id="ProtNLM"/>
    </source>
</evidence>
<dbReference type="InterPro" id="IPR013325">
    <property type="entry name" value="RNA_pol_sigma_r2"/>
</dbReference>
<evidence type="ECO:0000259" key="5">
    <source>
        <dbReference type="Pfam" id="PF04542"/>
    </source>
</evidence>